<name>A0A1D7XP81_9CLOT</name>
<protein>
    <submittedName>
        <fullName evidence="2">CGGC domain-containing protein</fullName>
    </submittedName>
</protein>
<evidence type="ECO:0000313" key="3">
    <source>
        <dbReference type="Proteomes" id="UP000094652"/>
    </source>
</evidence>
<organism evidence="2 3">
    <name type="scientific">Clostridium taeniosporum</name>
    <dbReference type="NCBI Taxonomy" id="394958"/>
    <lineage>
        <taxon>Bacteria</taxon>
        <taxon>Bacillati</taxon>
        <taxon>Bacillota</taxon>
        <taxon>Clostridia</taxon>
        <taxon>Eubacteriales</taxon>
        <taxon>Clostridiaceae</taxon>
        <taxon>Clostridium</taxon>
    </lineage>
</organism>
<dbReference type="SMART" id="SM01078">
    <property type="entry name" value="CGGC"/>
    <property type="match status" value="1"/>
</dbReference>
<dbReference type="KEGG" id="ctae:BGI42_15485"/>
<evidence type="ECO:0000313" key="2">
    <source>
        <dbReference type="EMBL" id="AOR25142.2"/>
    </source>
</evidence>
<feature type="domain" description="CGGC" evidence="1">
    <location>
        <begin position="12"/>
        <end position="116"/>
    </location>
</feature>
<keyword evidence="2" id="KW-0614">Plasmid</keyword>
<dbReference type="Proteomes" id="UP000094652">
    <property type="component" value="Plasmid pCt3"/>
</dbReference>
<sequence>MKKFILLGGKMKIAIGVCEKINGICTTMGCFKALNNREKSFSVYKNENLELMSFFTCDACSNNSDENLISIAEKLEQAGVKKLHLGVCIVKCETKRTNEIKAIFEKYNIEVIEGTH</sequence>
<reference evidence="3" key="1">
    <citation type="submission" date="2016-09" db="EMBL/GenBank/DDBJ databases">
        <title>Genomics of Clostridium taeniosporum, an organism which forms endospores with ribbon-like appendages.</title>
        <authorList>
            <person name="Walker J.R."/>
        </authorList>
    </citation>
    <scope>NUCLEOTIDE SEQUENCE [LARGE SCALE GENOMIC DNA]</scope>
    <source>
        <strain evidence="3">1/k</strain>
        <plasmid evidence="3">Plasmid pct3</plasmid>
    </source>
</reference>
<keyword evidence="3" id="KW-1185">Reference proteome</keyword>
<dbReference type="InterPro" id="IPR014925">
    <property type="entry name" value="CGGC_dom"/>
</dbReference>
<dbReference type="AlphaFoldDB" id="A0A1D7XP81"/>
<accession>A0A1D7XP81</accession>
<geneLocation type="plasmid" evidence="3">
    <name>pct3</name>
</geneLocation>
<dbReference type="EMBL" id="CP017256">
    <property type="protein sequence ID" value="AOR25142.2"/>
    <property type="molecule type" value="Genomic_DNA"/>
</dbReference>
<evidence type="ECO:0000259" key="1">
    <source>
        <dbReference type="SMART" id="SM01078"/>
    </source>
</evidence>
<proteinExistence type="predicted"/>
<dbReference type="Pfam" id="PF08821">
    <property type="entry name" value="CGGC"/>
    <property type="match status" value="1"/>
</dbReference>
<gene>
    <name evidence="2" type="ORF">BGI42_15485</name>
</gene>